<evidence type="ECO:0000256" key="7">
    <source>
        <dbReference type="ARBA" id="ARBA00023002"/>
    </source>
</evidence>
<evidence type="ECO:0000256" key="9">
    <source>
        <dbReference type="ARBA" id="ARBA00023033"/>
    </source>
</evidence>
<keyword evidence="8" id="KW-0408">Iron</keyword>
<keyword evidence="12" id="KW-1185">Reference proteome</keyword>
<dbReference type="Gene3D" id="1.10.630.10">
    <property type="entry name" value="Cytochrome P450"/>
    <property type="match status" value="1"/>
</dbReference>
<evidence type="ECO:0000256" key="6">
    <source>
        <dbReference type="ARBA" id="ARBA00022989"/>
    </source>
</evidence>
<keyword evidence="9" id="KW-0503">Monooxygenase</keyword>
<accession>A0ABY9CR43</accession>
<dbReference type="PANTHER" id="PTHR24282">
    <property type="entry name" value="CYTOCHROME P450 FAMILY MEMBER"/>
    <property type="match status" value="1"/>
</dbReference>
<evidence type="ECO:0008006" key="13">
    <source>
        <dbReference type="Google" id="ProtNLM"/>
    </source>
</evidence>
<evidence type="ECO:0000313" key="12">
    <source>
        <dbReference type="Proteomes" id="UP001227230"/>
    </source>
</evidence>
<evidence type="ECO:0000256" key="1">
    <source>
        <dbReference type="ARBA" id="ARBA00004167"/>
    </source>
</evidence>
<protein>
    <recommendedName>
        <fullName evidence="13">Cytochrome P450 72A15</fullName>
    </recommendedName>
</protein>
<dbReference type="Proteomes" id="UP001227230">
    <property type="component" value="Chromosome 11"/>
</dbReference>
<evidence type="ECO:0000313" key="11">
    <source>
        <dbReference type="EMBL" id="WJZ97712.1"/>
    </source>
</evidence>
<evidence type="ECO:0000256" key="10">
    <source>
        <dbReference type="ARBA" id="ARBA00023136"/>
    </source>
</evidence>
<evidence type="ECO:0000256" key="8">
    <source>
        <dbReference type="ARBA" id="ARBA00023004"/>
    </source>
</evidence>
<name>A0ABY9CR43_VITVI</name>
<dbReference type="SUPFAM" id="SSF48264">
    <property type="entry name" value="Cytochrome P450"/>
    <property type="match status" value="1"/>
</dbReference>
<comment type="subcellular location">
    <subcellularLocation>
        <location evidence="1">Membrane</location>
        <topology evidence="1">Single-pass membrane protein</topology>
    </subcellularLocation>
</comment>
<proteinExistence type="inferred from homology"/>
<evidence type="ECO:0000256" key="2">
    <source>
        <dbReference type="ARBA" id="ARBA00010617"/>
    </source>
</evidence>
<keyword evidence="10" id="KW-0472">Membrane</keyword>
<keyword evidence="5" id="KW-0479">Metal-binding</keyword>
<dbReference type="PANTHER" id="PTHR24282:SF94">
    <property type="entry name" value="CYTOCHROME P450 72C1"/>
    <property type="match status" value="1"/>
</dbReference>
<reference evidence="11 12" key="1">
    <citation type="journal article" date="2023" name="Hortic Res">
        <title>The complete reference genome for grapevine (Vitis vinifera L.) genetics and breeding.</title>
        <authorList>
            <person name="Shi X."/>
            <person name="Cao S."/>
            <person name="Wang X."/>
            <person name="Huang S."/>
            <person name="Wang Y."/>
            <person name="Liu Z."/>
            <person name="Liu W."/>
            <person name="Leng X."/>
            <person name="Peng Y."/>
            <person name="Wang N."/>
            <person name="Wang Y."/>
            <person name="Ma Z."/>
            <person name="Xu X."/>
            <person name="Zhang F."/>
            <person name="Xue H."/>
            <person name="Zhong H."/>
            <person name="Wang Y."/>
            <person name="Zhang K."/>
            <person name="Velt A."/>
            <person name="Avia K."/>
            <person name="Holtgrawe D."/>
            <person name="Grimplet J."/>
            <person name="Matus J.T."/>
            <person name="Ware D."/>
            <person name="Wu X."/>
            <person name="Wang H."/>
            <person name="Liu C."/>
            <person name="Fang Y."/>
            <person name="Rustenholz C."/>
            <person name="Cheng Z."/>
            <person name="Xiao H."/>
            <person name="Zhou Y."/>
        </authorList>
    </citation>
    <scope>NUCLEOTIDE SEQUENCE [LARGE SCALE GENOMIC DNA]</scope>
    <source>
        <strain evidence="12">cv. Pinot noir / PN40024</strain>
        <tissue evidence="11">Leaf</tissue>
    </source>
</reference>
<comment type="similarity">
    <text evidence="2">Belongs to the cytochrome P450 family.</text>
</comment>
<keyword evidence="3" id="KW-0349">Heme</keyword>
<evidence type="ECO:0000256" key="3">
    <source>
        <dbReference type="ARBA" id="ARBA00022617"/>
    </source>
</evidence>
<keyword evidence="4" id="KW-0812">Transmembrane</keyword>
<keyword evidence="7" id="KW-0560">Oxidoreductase</keyword>
<dbReference type="EMBL" id="CP126658">
    <property type="protein sequence ID" value="WJZ97712.1"/>
    <property type="molecule type" value="Genomic_DNA"/>
</dbReference>
<dbReference type="InterPro" id="IPR050665">
    <property type="entry name" value="Cytochrome_P450_Monooxygen"/>
</dbReference>
<organism evidence="11 12">
    <name type="scientific">Vitis vinifera</name>
    <name type="common">Grape</name>
    <dbReference type="NCBI Taxonomy" id="29760"/>
    <lineage>
        <taxon>Eukaryota</taxon>
        <taxon>Viridiplantae</taxon>
        <taxon>Streptophyta</taxon>
        <taxon>Embryophyta</taxon>
        <taxon>Tracheophyta</taxon>
        <taxon>Spermatophyta</taxon>
        <taxon>Magnoliopsida</taxon>
        <taxon>eudicotyledons</taxon>
        <taxon>Gunneridae</taxon>
        <taxon>Pentapetalae</taxon>
        <taxon>rosids</taxon>
        <taxon>Vitales</taxon>
        <taxon>Vitaceae</taxon>
        <taxon>Viteae</taxon>
        <taxon>Vitis</taxon>
    </lineage>
</organism>
<evidence type="ECO:0000256" key="4">
    <source>
        <dbReference type="ARBA" id="ARBA00022692"/>
    </source>
</evidence>
<sequence>MAVSMFSCLLISSLVLLLYGVLRVSYSIWWKPKWLEKRLRQQGIRGTPYKLVMGDMKEYIRLITEAWSKPMNLNHHIVSRVDPFTQNNMQQYGKVSLFWAGTTPRLIVMDPGMIKEVLSNKQGHFQKPYISPLILTLARGLTALEGEVMIPAFTTSCSMLIERWKELASLQETCEVDIWPELQNLTRDVISRAALGSSFEEGRQIFELQKEHITLTLEAMQTLYIPGFR</sequence>
<evidence type="ECO:0000256" key="5">
    <source>
        <dbReference type="ARBA" id="ARBA00022723"/>
    </source>
</evidence>
<gene>
    <name evidence="11" type="ORF">VitviT2T_016293</name>
</gene>
<keyword evidence="6" id="KW-1133">Transmembrane helix</keyword>
<dbReference type="InterPro" id="IPR036396">
    <property type="entry name" value="Cyt_P450_sf"/>
</dbReference>